<organismHost>
    <name type="scientific">Emiliania huxleyi</name>
    <name type="common">Coccolithophore</name>
    <name type="synonym">Pontosphaera huxleyi</name>
    <dbReference type="NCBI Taxonomy" id="2903"/>
</organismHost>
<dbReference type="EMBL" id="AJ890364">
    <property type="protein sequence ID" value="CAI65432.1"/>
    <property type="molecule type" value="Genomic_DNA"/>
</dbReference>
<dbReference type="GeneID" id="3654661"/>
<dbReference type="Proteomes" id="UP000000863">
    <property type="component" value="Segment"/>
</dbReference>
<organism evidence="1 2">
    <name type="scientific">Emiliania huxleyi virus 86 (isolate United Kingdom/English Channel/1999)</name>
    <name type="common">EhV-86</name>
    <dbReference type="NCBI Taxonomy" id="654925"/>
    <lineage>
        <taxon>Viruses</taxon>
        <taxon>Varidnaviria</taxon>
        <taxon>Bamfordvirae</taxon>
        <taxon>Nucleocytoviricota</taxon>
        <taxon>Megaviricetes</taxon>
        <taxon>Algavirales</taxon>
        <taxon>Phycodnaviridae</taxon>
        <taxon>Coccolithovirus</taxon>
        <taxon>Coccolithovirus huxleyi</taxon>
        <taxon>Emiliania huxleyi virus 86</taxon>
    </lineage>
</organism>
<evidence type="ECO:0000313" key="2">
    <source>
        <dbReference type="Proteomes" id="UP000000863"/>
    </source>
</evidence>
<protein>
    <submittedName>
        <fullName evidence="1">Uncharacterized protein</fullName>
    </submittedName>
</protein>
<sequence length="380" mass="42726">MVILSQTKTTAFSNNPKYMYDYIPSSNLPIINGTTLEAQQENYDAIWNAISEHSCCIVRVIDDESILSEYATQVDELHQKLCQDKTTPNGSRSMGGILKRFGAGSHPYAVEWRLNPIVRSLFAVLYDSTSSDMTVSNDAVCILGEDAKRGPWSRNVHTKEAEFFRQTGGKLPGHVDVNPINGSPGSYIANDLKTRGKYFLQSSLSLLPVPAGGATFVYADIPMEEVYRPRTTSLYDAYNIKYGDYVTLKEDGYGMVDGKWRQVDNIPAGCLILFCGIHANKLADRTASTNKRAAIYICWLPRSFFNYEQWIWDTLKEKKMKALIEGKTMDHNPINYNFVSYGGSHYSNGKGRTKVIYGISENQSRPVYDESLYARILQAL</sequence>
<proteinExistence type="predicted"/>
<dbReference type="KEGG" id="vg:3654661"/>
<keyword evidence="2" id="KW-1185">Reference proteome</keyword>
<evidence type="ECO:0000313" key="1">
    <source>
        <dbReference type="EMBL" id="CAI65432.1"/>
    </source>
</evidence>
<accession>Q4A3C5</accession>
<dbReference type="RefSeq" id="YP_293763.1">
    <property type="nucleotide sequence ID" value="NC_007346.1"/>
</dbReference>
<name>Q4A3C5_EHV8U</name>
<gene>
    <name evidence="1" type="ORF">EhV009</name>
</gene>
<reference evidence="1 2" key="1">
    <citation type="journal article" date="2005" name="Science">
        <title>Complete genome sequence and lytic phase transcription profile of a Coccolithovirus.</title>
        <authorList>
            <person name="Wilson W.H."/>
            <person name="Schroeder D.C."/>
            <person name="Allen M.J."/>
            <person name="Holden M.T.G."/>
            <person name="Parkhill J."/>
            <person name="Barrell B.G."/>
            <person name="Churcher C."/>
            <person name="Hamlin N."/>
            <person name="Mungall K."/>
            <person name="Norbertczak H."/>
            <person name="Quail M.A."/>
            <person name="Price C."/>
            <person name="Rabbinowitsch E."/>
            <person name="Walker D."/>
            <person name="Craigon M."/>
            <person name="Roy D."/>
            <person name="Ghazal P."/>
        </authorList>
    </citation>
    <scope>NUCLEOTIDE SEQUENCE [LARGE SCALE GENOMIC DNA]</scope>
    <source>
        <strain evidence="2">Isolate United Kingdom/English Channel/1999</strain>
    </source>
</reference>